<organism evidence="1 2">
    <name type="scientific">Avena sativa</name>
    <name type="common">Oat</name>
    <dbReference type="NCBI Taxonomy" id="4498"/>
    <lineage>
        <taxon>Eukaryota</taxon>
        <taxon>Viridiplantae</taxon>
        <taxon>Streptophyta</taxon>
        <taxon>Embryophyta</taxon>
        <taxon>Tracheophyta</taxon>
        <taxon>Spermatophyta</taxon>
        <taxon>Magnoliopsida</taxon>
        <taxon>Liliopsida</taxon>
        <taxon>Poales</taxon>
        <taxon>Poaceae</taxon>
        <taxon>BOP clade</taxon>
        <taxon>Pooideae</taxon>
        <taxon>Poodae</taxon>
        <taxon>Poeae</taxon>
        <taxon>Poeae Chloroplast Group 1 (Aveneae type)</taxon>
        <taxon>Aveninae</taxon>
        <taxon>Avena</taxon>
    </lineage>
</organism>
<dbReference type="Proteomes" id="UP001732700">
    <property type="component" value="Chromosome 5C"/>
</dbReference>
<dbReference type="EnsemblPlants" id="AVESA.00010b.r2.5CG0933620.1">
    <property type="protein sequence ID" value="AVESA.00010b.r2.5CG0933620.1.CDS.1"/>
    <property type="gene ID" value="AVESA.00010b.r2.5CG0933620"/>
</dbReference>
<evidence type="ECO:0000313" key="1">
    <source>
        <dbReference type="EnsemblPlants" id="AVESA.00010b.r2.5CG0933620.1.CDS.1"/>
    </source>
</evidence>
<keyword evidence="2" id="KW-1185">Reference proteome</keyword>
<sequence length="220" mass="25167">MDQLDPQVKNWANEVRELSYAIEDNLDSFVTRVEGVEPTKPKFKHLLKMARNKFTKFKARHEIANDIEDIESQVRKIKERYDRYKIDDVVANSSTTTVDPRLSALYNKVSDLVGTDEPIDELMKILSEGAEPSQTNLKIVSIVGFGGLGKTTLAKALYDKVSKTYDYQGFVPVGQNQCTKKVLSDILFELDKELHKAAERLDERQLINQLQEVLARKRYA</sequence>
<accession>A0ACD5Y9G4</accession>
<reference evidence="1" key="1">
    <citation type="submission" date="2021-05" db="EMBL/GenBank/DDBJ databases">
        <authorList>
            <person name="Scholz U."/>
            <person name="Mascher M."/>
            <person name="Fiebig A."/>
        </authorList>
    </citation>
    <scope>NUCLEOTIDE SEQUENCE [LARGE SCALE GENOMIC DNA]</scope>
</reference>
<protein>
    <submittedName>
        <fullName evidence="1">Uncharacterized protein</fullName>
    </submittedName>
</protein>
<name>A0ACD5Y9G4_AVESA</name>
<evidence type="ECO:0000313" key="2">
    <source>
        <dbReference type="Proteomes" id="UP001732700"/>
    </source>
</evidence>
<reference evidence="1" key="2">
    <citation type="submission" date="2025-09" db="UniProtKB">
        <authorList>
            <consortium name="EnsemblPlants"/>
        </authorList>
    </citation>
    <scope>IDENTIFICATION</scope>
</reference>
<proteinExistence type="predicted"/>